<gene>
    <name evidence="1" type="ORF">K9D25_18330</name>
</gene>
<dbReference type="Proteomes" id="UP000831684">
    <property type="component" value="Chromosome"/>
</dbReference>
<evidence type="ECO:0000313" key="2">
    <source>
        <dbReference type="Proteomes" id="UP000831684"/>
    </source>
</evidence>
<name>A0A9E7D529_9HYPH</name>
<dbReference type="RefSeq" id="WP_244377113.1">
    <property type="nucleotide sequence ID" value="NZ_CP083239.1"/>
</dbReference>
<dbReference type="PROSITE" id="PS51257">
    <property type="entry name" value="PROKAR_LIPOPROTEIN"/>
    <property type="match status" value="1"/>
</dbReference>
<dbReference type="AlphaFoldDB" id="A0A9E7D529"/>
<protein>
    <recommendedName>
        <fullName evidence="3">Ca-activated chloride channel family protein</fullName>
    </recommendedName>
</protein>
<proteinExistence type="predicted"/>
<dbReference type="EMBL" id="CP083239">
    <property type="protein sequence ID" value="UOK70655.1"/>
    <property type="molecule type" value="Genomic_DNA"/>
</dbReference>
<sequence>MKAGRRPRLALVAVLGLACVLAAGPAAWGRLLLRLGAPGTAARVLDDPAARGLALYRAGDYTGADAAFAEAGRSQTFNRSLTLAATGRHALSVAYVDAVLFANPSDDEARRLHDLVDAMVPKTTGETTVPGRLPGAGGLAPGDPIEAPIIASTPDPTWKKPIEARGFAASEAWLATLADDPGEFLRLRLRKEYERRAGLGLLRPAEADEW</sequence>
<dbReference type="KEGG" id="apol:K9D25_18330"/>
<reference evidence="1" key="1">
    <citation type="submission" date="2021-09" db="EMBL/GenBank/DDBJ databases">
        <title>Network and meta-omics reveal the key degrader and cooperation patterns in an efficient 1,4-dioxane-degrading microbial community.</title>
        <authorList>
            <person name="Dai C."/>
        </authorList>
    </citation>
    <scope>NUCLEOTIDE SEQUENCE</scope>
    <source>
        <strain evidence="1">ZM13</strain>
    </source>
</reference>
<accession>A0A9E7D529</accession>
<evidence type="ECO:0000313" key="1">
    <source>
        <dbReference type="EMBL" id="UOK70655.1"/>
    </source>
</evidence>
<organism evidence="1 2">
    <name type="scientific">Ancylobacter polymorphus</name>
    <dbReference type="NCBI Taxonomy" id="223390"/>
    <lineage>
        <taxon>Bacteria</taxon>
        <taxon>Pseudomonadati</taxon>
        <taxon>Pseudomonadota</taxon>
        <taxon>Alphaproteobacteria</taxon>
        <taxon>Hyphomicrobiales</taxon>
        <taxon>Xanthobacteraceae</taxon>
        <taxon>Ancylobacter</taxon>
    </lineage>
</organism>
<evidence type="ECO:0008006" key="3">
    <source>
        <dbReference type="Google" id="ProtNLM"/>
    </source>
</evidence>